<gene>
    <name evidence="2" type="ORF">GSLYS_00006647001</name>
</gene>
<name>A0AAV2HFK4_LYMST</name>
<keyword evidence="1" id="KW-0732">Signal</keyword>
<proteinExistence type="predicted"/>
<feature type="signal peptide" evidence="1">
    <location>
        <begin position="1"/>
        <end position="27"/>
    </location>
</feature>
<evidence type="ECO:0000256" key="1">
    <source>
        <dbReference type="SAM" id="SignalP"/>
    </source>
</evidence>
<evidence type="ECO:0000313" key="2">
    <source>
        <dbReference type="EMBL" id="CAL1532629.1"/>
    </source>
</evidence>
<sequence>MIMALGSGAIFLTLILCLICHKKIQEGKNLLDNCLKCTQDKSLNGGYDEINDGYIVANHGVYEGEQNTRQGIITIDATIENQDYAYADEICVSVQNVESENMLNESNVEENINIASNNDTMSLNAHTLALADHSKVNINYNVQSTNASVTMTMSRFGVSEVALHDVTNNSEVSI</sequence>
<organism evidence="2 3">
    <name type="scientific">Lymnaea stagnalis</name>
    <name type="common">Great pond snail</name>
    <name type="synonym">Helix stagnalis</name>
    <dbReference type="NCBI Taxonomy" id="6523"/>
    <lineage>
        <taxon>Eukaryota</taxon>
        <taxon>Metazoa</taxon>
        <taxon>Spiralia</taxon>
        <taxon>Lophotrochozoa</taxon>
        <taxon>Mollusca</taxon>
        <taxon>Gastropoda</taxon>
        <taxon>Heterobranchia</taxon>
        <taxon>Euthyneura</taxon>
        <taxon>Panpulmonata</taxon>
        <taxon>Hygrophila</taxon>
        <taxon>Lymnaeoidea</taxon>
        <taxon>Lymnaeidae</taxon>
        <taxon>Lymnaea</taxon>
    </lineage>
</organism>
<comment type="caution">
    <text evidence="2">The sequence shown here is derived from an EMBL/GenBank/DDBJ whole genome shotgun (WGS) entry which is preliminary data.</text>
</comment>
<dbReference type="EMBL" id="CAXITT010000120">
    <property type="protein sequence ID" value="CAL1532629.1"/>
    <property type="molecule type" value="Genomic_DNA"/>
</dbReference>
<feature type="chain" id="PRO_5043999283" evidence="1">
    <location>
        <begin position="28"/>
        <end position="174"/>
    </location>
</feature>
<dbReference type="AlphaFoldDB" id="A0AAV2HFK4"/>
<protein>
    <submittedName>
        <fullName evidence="2">Uncharacterized protein</fullName>
    </submittedName>
</protein>
<keyword evidence="3" id="KW-1185">Reference proteome</keyword>
<dbReference type="Proteomes" id="UP001497497">
    <property type="component" value="Unassembled WGS sequence"/>
</dbReference>
<reference evidence="2 3" key="1">
    <citation type="submission" date="2024-04" db="EMBL/GenBank/DDBJ databases">
        <authorList>
            <consortium name="Genoscope - CEA"/>
            <person name="William W."/>
        </authorList>
    </citation>
    <scope>NUCLEOTIDE SEQUENCE [LARGE SCALE GENOMIC DNA]</scope>
</reference>
<accession>A0AAV2HFK4</accession>
<evidence type="ECO:0000313" key="3">
    <source>
        <dbReference type="Proteomes" id="UP001497497"/>
    </source>
</evidence>